<evidence type="ECO:0008006" key="3">
    <source>
        <dbReference type="Google" id="ProtNLM"/>
    </source>
</evidence>
<proteinExistence type="predicted"/>
<name>A0A1L1PTI7_HYDIT</name>
<organism evidence="1 2">
    <name type="scientific">Hydrogenophaga intermedia</name>
    <dbReference type="NCBI Taxonomy" id="65786"/>
    <lineage>
        <taxon>Bacteria</taxon>
        <taxon>Pseudomonadati</taxon>
        <taxon>Pseudomonadota</taxon>
        <taxon>Betaproteobacteria</taxon>
        <taxon>Burkholderiales</taxon>
        <taxon>Comamonadaceae</taxon>
        <taxon>Hydrogenophaga</taxon>
    </lineage>
</organism>
<dbReference type="AlphaFoldDB" id="A0A1L1PTI7"/>
<evidence type="ECO:0000313" key="2">
    <source>
        <dbReference type="Proteomes" id="UP000028878"/>
    </source>
</evidence>
<sequence>MEEQDVLAYVKACARVLGLPLDEEQTARVATHLQRTAAMAELLDAFALRDEDEIAEVFCPAPFRPTPH</sequence>
<dbReference type="Proteomes" id="UP000028878">
    <property type="component" value="Unassembled WGS sequence"/>
</dbReference>
<dbReference type="RefSeq" id="WP_009518692.1">
    <property type="nucleotide sequence ID" value="NZ_CCAE010000072.1"/>
</dbReference>
<dbReference type="EMBL" id="CCAE010000072">
    <property type="protein sequence ID" value="CDN90247.1"/>
    <property type="molecule type" value="Genomic_DNA"/>
</dbReference>
<dbReference type="InterPro" id="IPR025148">
    <property type="entry name" value="AtzG-like"/>
</dbReference>
<reference evidence="2" key="2">
    <citation type="submission" date="2014-11" db="EMBL/GenBank/DDBJ databases">
        <title>Draft genome sequence of Hydrogenophaga intermedia S1.</title>
        <authorList>
            <person name="Gan H.M."/>
            <person name="Chew T.H."/>
            <person name="Stolz A."/>
        </authorList>
    </citation>
    <scope>NUCLEOTIDE SEQUENCE [LARGE SCALE GENOMIC DNA]</scope>
    <source>
        <strain evidence="2">S1</strain>
    </source>
</reference>
<reference evidence="2" key="1">
    <citation type="submission" date="2014-02" db="EMBL/GenBank/DDBJ databases">
        <authorList>
            <person name="Gan H."/>
        </authorList>
    </citation>
    <scope>NUCLEOTIDE SEQUENCE [LARGE SCALE GENOMIC DNA]</scope>
    <source>
        <strain evidence="2">S1</strain>
    </source>
</reference>
<keyword evidence="2" id="KW-1185">Reference proteome</keyword>
<evidence type="ECO:0000313" key="1">
    <source>
        <dbReference type="EMBL" id="CDN90247.1"/>
    </source>
</evidence>
<gene>
    <name evidence="1" type="ORF">BN948_04689</name>
</gene>
<dbReference type="Pfam" id="PF13318">
    <property type="entry name" value="AtzG-like"/>
    <property type="match status" value="1"/>
</dbReference>
<accession>A0A1L1PTI7</accession>
<protein>
    <recommendedName>
        <fullName evidence="3">DUF4089 domain-containing protein</fullName>
    </recommendedName>
</protein>